<feature type="compositionally biased region" description="Basic and acidic residues" evidence="6">
    <location>
        <begin position="666"/>
        <end position="675"/>
    </location>
</feature>
<evidence type="ECO:0000256" key="5">
    <source>
        <dbReference type="PROSITE-ProRule" id="PRU00146"/>
    </source>
</evidence>
<dbReference type="PROSITE" id="PS50280">
    <property type="entry name" value="SET"/>
    <property type="match status" value="1"/>
</dbReference>
<dbReference type="STRING" id="1220926.S2IX56"/>
<dbReference type="Pfam" id="PF20826">
    <property type="entry name" value="PHD_5"/>
    <property type="match status" value="1"/>
</dbReference>
<organism evidence="9 10">
    <name type="scientific">Mucor circinelloides f. circinelloides (strain 1006PhL)</name>
    <name type="common">Mucormycosis agent</name>
    <name type="synonym">Calyptromyces circinelloides</name>
    <dbReference type="NCBI Taxonomy" id="1220926"/>
    <lineage>
        <taxon>Eukaryota</taxon>
        <taxon>Fungi</taxon>
        <taxon>Fungi incertae sedis</taxon>
        <taxon>Mucoromycota</taxon>
        <taxon>Mucoromycotina</taxon>
        <taxon>Mucoromycetes</taxon>
        <taxon>Mucorales</taxon>
        <taxon>Mucorineae</taxon>
        <taxon>Mucoraceae</taxon>
        <taxon>Mucor</taxon>
    </lineage>
</organism>
<evidence type="ECO:0000256" key="6">
    <source>
        <dbReference type="SAM" id="MobiDB-lite"/>
    </source>
</evidence>
<dbReference type="PROSITE" id="PS01359">
    <property type="entry name" value="ZF_PHD_1"/>
    <property type="match status" value="1"/>
</dbReference>
<dbReference type="InterPro" id="IPR019786">
    <property type="entry name" value="Zinc_finger_PHD-type_CS"/>
</dbReference>
<feature type="region of interest" description="Disordered" evidence="6">
    <location>
        <begin position="394"/>
        <end position="532"/>
    </location>
</feature>
<keyword evidence="10" id="KW-1185">Reference proteome</keyword>
<dbReference type="InterPro" id="IPR001214">
    <property type="entry name" value="SET_dom"/>
</dbReference>
<evidence type="ECO:0000313" key="10">
    <source>
        <dbReference type="Proteomes" id="UP000014254"/>
    </source>
</evidence>
<dbReference type="SUPFAM" id="SSF82199">
    <property type="entry name" value="SET domain"/>
    <property type="match status" value="1"/>
</dbReference>
<evidence type="ECO:0000256" key="3">
    <source>
        <dbReference type="ARBA" id="ARBA00022833"/>
    </source>
</evidence>
<evidence type="ECO:0000313" key="9">
    <source>
        <dbReference type="EMBL" id="EPB82321.1"/>
    </source>
</evidence>
<feature type="region of interest" description="Disordered" evidence="6">
    <location>
        <begin position="544"/>
        <end position="698"/>
    </location>
</feature>
<dbReference type="PANTHER" id="PTHR46462:SF3">
    <property type="entry name" value="UPSET, ISOFORM A"/>
    <property type="match status" value="1"/>
</dbReference>
<dbReference type="GO" id="GO:0006355">
    <property type="term" value="P:regulation of DNA-templated transcription"/>
    <property type="evidence" value="ECO:0007669"/>
    <property type="project" value="TreeGrafter"/>
</dbReference>
<dbReference type="GO" id="GO:0034967">
    <property type="term" value="C:Set3 complex"/>
    <property type="evidence" value="ECO:0007669"/>
    <property type="project" value="TreeGrafter"/>
</dbReference>
<reference evidence="10" key="1">
    <citation type="submission" date="2013-05" db="EMBL/GenBank/DDBJ databases">
        <title>The Genome sequence of Mucor circinelloides f. circinelloides 1006PhL.</title>
        <authorList>
            <consortium name="The Broad Institute Genomics Platform"/>
            <person name="Cuomo C."/>
            <person name="Earl A."/>
            <person name="Findley K."/>
            <person name="Lee S.C."/>
            <person name="Walker B."/>
            <person name="Young S."/>
            <person name="Zeng Q."/>
            <person name="Gargeya S."/>
            <person name="Fitzgerald M."/>
            <person name="Haas B."/>
            <person name="Abouelleil A."/>
            <person name="Allen A.W."/>
            <person name="Alvarado L."/>
            <person name="Arachchi H.M."/>
            <person name="Berlin A.M."/>
            <person name="Chapman S.B."/>
            <person name="Gainer-Dewar J."/>
            <person name="Goldberg J."/>
            <person name="Griggs A."/>
            <person name="Gujja S."/>
            <person name="Hansen M."/>
            <person name="Howarth C."/>
            <person name="Imamovic A."/>
            <person name="Ireland A."/>
            <person name="Larimer J."/>
            <person name="McCowan C."/>
            <person name="Murphy C."/>
            <person name="Pearson M."/>
            <person name="Poon T.W."/>
            <person name="Priest M."/>
            <person name="Roberts A."/>
            <person name="Saif S."/>
            <person name="Shea T."/>
            <person name="Sisk P."/>
            <person name="Sykes S."/>
            <person name="Wortman J."/>
            <person name="Nusbaum C."/>
            <person name="Birren B."/>
        </authorList>
    </citation>
    <scope>NUCLEOTIDE SEQUENCE [LARGE SCALE GENOMIC DNA]</scope>
    <source>
        <strain evidence="10">1006PhL</strain>
    </source>
</reference>
<dbReference type="InterPro" id="IPR019787">
    <property type="entry name" value="Znf_PHD-finger"/>
</dbReference>
<feature type="compositionally biased region" description="Polar residues" evidence="6">
    <location>
        <begin position="566"/>
        <end position="592"/>
    </location>
</feature>
<dbReference type="AlphaFoldDB" id="S2IX56"/>
<dbReference type="CDD" id="cd15550">
    <property type="entry name" value="PHD_MLL5"/>
    <property type="match status" value="1"/>
</dbReference>
<evidence type="ECO:0000259" key="8">
    <source>
        <dbReference type="PROSITE" id="PS50280"/>
    </source>
</evidence>
<dbReference type="GO" id="GO:0070210">
    <property type="term" value="C:Rpd3L-Expanded complex"/>
    <property type="evidence" value="ECO:0007669"/>
    <property type="project" value="TreeGrafter"/>
</dbReference>
<feature type="compositionally biased region" description="Basic residues" evidence="6">
    <location>
        <begin position="80"/>
        <end position="95"/>
    </location>
</feature>
<dbReference type="VEuPathDB" id="FungiDB:HMPREF1544_10961"/>
<dbReference type="InterPro" id="IPR013083">
    <property type="entry name" value="Znf_RING/FYVE/PHD"/>
</dbReference>
<dbReference type="InParanoid" id="S2IX56"/>
<accession>S2IX56</accession>
<feature type="domain" description="PHD-type" evidence="7">
    <location>
        <begin position="11"/>
        <end position="59"/>
    </location>
</feature>
<dbReference type="Proteomes" id="UP000014254">
    <property type="component" value="Unassembled WGS sequence"/>
</dbReference>
<dbReference type="Gene3D" id="2.170.270.10">
    <property type="entry name" value="SET domain"/>
    <property type="match status" value="1"/>
</dbReference>
<dbReference type="OMA" id="ECACEDK"/>
<feature type="domain" description="SET" evidence="8">
    <location>
        <begin position="172"/>
        <end position="325"/>
    </location>
</feature>
<feature type="region of interest" description="Disordered" evidence="6">
    <location>
        <begin position="145"/>
        <end position="164"/>
    </location>
</feature>
<dbReference type="PROSITE" id="PS50016">
    <property type="entry name" value="ZF_PHD_2"/>
    <property type="match status" value="1"/>
</dbReference>
<dbReference type="eggNOG" id="KOG1844">
    <property type="taxonomic scope" value="Eukaryota"/>
</dbReference>
<dbReference type="GO" id="GO:0006325">
    <property type="term" value="P:chromatin organization"/>
    <property type="evidence" value="ECO:0007669"/>
    <property type="project" value="UniProtKB-KW"/>
</dbReference>
<feature type="compositionally biased region" description="Basic and acidic residues" evidence="6">
    <location>
        <begin position="593"/>
        <end position="605"/>
    </location>
</feature>
<feature type="compositionally biased region" description="Polar residues" evidence="6">
    <location>
        <begin position="472"/>
        <end position="488"/>
    </location>
</feature>
<evidence type="ECO:0000256" key="2">
    <source>
        <dbReference type="ARBA" id="ARBA00022771"/>
    </source>
</evidence>
<feature type="compositionally biased region" description="Polar residues" evidence="6">
    <location>
        <begin position="499"/>
        <end position="513"/>
    </location>
</feature>
<dbReference type="PANTHER" id="PTHR46462">
    <property type="entry name" value="UPSET, ISOFORM A"/>
    <property type="match status" value="1"/>
</dbReference>
<gene>
    <name evidence="9" type="ORF">HMPREF1544_10961</name>
</gene>
<dbReference type="InterPro" id="IPR001965">
    <property type="entry name" value="Znf_PHD"/>
</dbReference>
<sequence length="732" mass="82980">MEIDEQTDGDIIRCVCDDSDDDGFTIQCEHCENWQHASCVNIKKNNIPEHYMCDRCSRKLNRKDNQTRRRNSSSETDKKSKSKKLLKRTIPKKRVYPQDSEDEESTAHHIPPTISKSKFTPLSKNVFKEKLVEHLLIEVHRQWMESNKSKSSTGKSKVESPSTSSAAAKGLESIVVMESNLLLPAIPKASVKPLRKSLRGTFLQNQKDPSVEKGVFADIHIPEHRYLMEVTGEYARKSEYKNDPENNFTLLGTPPAHVFFFRNIDICIDARFAGNDTRYIRRSCSPNSEIRSVILPNDSDDHAIHMGIYTTEEVDRGEEITISWNWQRGYLMWNKNKEFLRQDHRVEINPSEVDSLKQSLNLIASEFGECACEDKEECLIECLKDELEKQDEDQYAAENDNAASSAKRKRLSNSNKVRSDSEHHRPSRKGAPRANDIFSSDEESKPKSRRSSVGSNKEEHKQVKLIKKGTSRRSQVNAPTSPTVSQADSVDIDILSMSPVPSQPASETESETQLPGYKRPRPLVPDDIRLPIKKRWLQRYLNEQREKEQKEQEQLELARNDAQKSMEPSQTEAANPAQQRDESMSLSTSASKPTEDTPRNTYHDAEQDDSSDGASSDSTLPLEDTPKIKQGHLDQQDETTSLPVSSVDTTTAANPVVTILPQEQETSNHHTDHTMQADNSEPKASSSSSNVNSIENKLEEVKQAKKKLSLQEYLLMRRGNLPTPDEKHSSAE</sequence>
<evidence type="ECO:0000256" key="4">
    <source>
        <dbReference type="ARBA" id="ARBA00022853"/>
    </source>
</evidence>
<feature type="region of interest" description="Disordered" evidence="6">
    <location>
        <begin position="62"/>
        <end position="118"/>
    </location>
</feature>
<evidence type="ECO:0000256" key="1">
    <source>
        <dbReference type="ARBA" id="ARBA00022723"/>
    </source>
</evidence>
<feature type="compositionally biased region" description="Basic and acidic residues" evidence="6">
    <location>
        <begin position="544"/>
        <end position="564"/>
    </location>
</feature>
<keyword evidence="1" id="KW-0479">Metal-binding</keyword>
<feature type="compositionally biased region" description="Polar residues" evidence="6">
    <location>
        <begin position="638"/>
        <end position="653"/>
    </location>
</feature>
<protein>
    <recommendedName>
        <fullName evidence="11">SET domain-containing protein</fullName>
    </recommendedName>
</protein>
<dbReference type="Pfam" id="PF00856">
    <property type="entry name" value="SET"/>
    <property type="match status" value="1"/>
</dbReference>
<dbReference type="InterPro" id="IPR011011">
    <property type="entry name" value="Znf_FYVE_PHD"/>
</dbReference>
<dbReference type="SUPFAM" id="SSF57903">
    <property type="entry name" value="FYVE/PHD zinc finger"/>
    <property type="match status" value="1"/>
</dbReference>
<evidence type="ECO:0008006" key="11">
    <source>
        <dbReference type="Google" id="ProtNLM"/>
    </source>
</evidence>
<feature type="compositionally biased region" description="Basic and acidic residues" evidence="6">
    <location>
        <begin position="624"/>
        <end position="635"/>
    </location>
</feature>
<dbReference type="EMBL" id="KE124120">
    <property type="protein sequence ID" value="EPB82321.1"/>
    <property type="molecule type" value="Genomic_DNA"/>
</dbReference>
<keyword evidence="4" id="KW-0156">Chromatin regulator</keyword>
<dbReference type="Gene3D" id="3.30.40.10">
    <property type="entry name" value="Zinc/RING finger domain, C3HC4 (zinc finger)"/>
    <property type="match status" value="1"/>
</dbReference>
<dbReference type="SMART" id="SM00249">
    <property type="entry name" value="PHD"/>
    <property type="match status" value="1"/>
</dbReference>
<name>S2IX56_MUCC1</name>
<dbReference type="OrthoDB" id="79252at2759"/>
<proteinExistence type="predicted"/>
<keyword evidence="3" id="KW-0862">Zinc</keyword>
<dbReference type="SMART" id="SM00317">
    <property type="entry name" value="SET"/>
    <property type="match status" value="1"/>
</dbReference>
<keyword evidence="2 5" id="KW-0863">Zinc-finger</keyword>
<dbReference type="GO" id="GO:0008270">
    <property type="term" value="F:zinc ion binding"/>
    <property type="evidence" value="ECO:0007669"/>
    <property type="project" value="UniProtKB-KW"/>
</dbReference>
<dbReference type="InterPro" id="IPR046341">
    <property type="entry name" value="SET_dom_sf"/>
</dbReference>
<evidence type="ECO:0000259" key="7">
    <source>
        <dbReference type="PROSITE" id="PS50016"/>
    </source>
</evidence>